<organism evidence="3 4">
    <name type="scientific">Desulfocurvibacter africanus subsp. africanus str. Walvis Bay</name>
    <dbReference type="NCBI Taxonomy" id="690850"/>
    <lineage>
        <taxon>Bacteria</taxon>
        <taxon>Pseudomonadati</taxon>
        <taxon>Thermodesulfobacteriota</taxon>
        <taxon>Desulfovibrionia</taxon>
        <taxon>Desulfovibrionales</taxon>
        <taxon>Desulfovibrionaceae</taxon>
        <taxon>Desulfocurvibacter</taxon>
    </lineage>
</organism>
<dbReference type="PANTHER" id="PTHR37945:SF1">
    <property type="entry name" value="EXTRACELLULAR TUNGSTATE BINDING PROTEIN"/>
    <property type="match status" value="1"/>
</dbReference>
<keyword evidence="4" id="KW-1185">Reference proteome</keyword>
<feature type="domain" description="PBP" evidence="2">
    <location>
        <begin position="30"/>
        <end position="253"/>
    </location>
</feature>
<dbReference type="Pfam" id="PF12849">
    <property type="entry name" value="PBP_like_2"/>
    <property type="match status" value="1"/>
</dbReference>
<evidence type="ECO:0000313" key="4">
    <source>
        <dbReference type="Proteomes" id="UP000007844"/>
    </source>
</evidence>
<evidence type="ECO:0000256" key="1">
    <source>
        <dbReference type="SAM" id="SignalP"/>
    </source>
</evidence>
<dbReference type="PANTHER" id="PTHR37945">
    <property type="entry name" value="EXTRACELLULAR TUNGSTATE BINDING PROTEIN"/>
    <property type="match status" value="1"/>
</dbReference>
<reference evidence="3 4" key="1">
    <citation type="journal article" date="2011" name="J. Bacteriol.">
        <title>Genome sequence of the mercury-methylating and pleomorphic Desulfovibrio africanus Strain Walvis Bay.</title>
        <authorList>
            <person name="Brown S.D."/>
            <person name="Wall J.D."/>
            <person name="Kucken A.M."/>
            <person name="Gilmour C.C."/>
            <person name="Podar M."/>
            <person name="Brandt C.C."/>
            <person name="Teshima H."/>
            <person name="Detter J.C."/>
            <person name="Han C.S."/>
            <person name="Land M.L."/>
            <person name="Lucas S."/>
            <person name="Han J."/>
            <person name="Pennacchio L."/>
            <person name="Nolan M."/>
            <person name="Pitluck S."/>
            <person name="Woyke T."/>
            <person name="Goodwin L."/>
            <person name="Palumbo A.V."/>
            <person name="Elias D.A."/>
        </authorList>
    </citation>
    <scope>NUCLEOTIDE SEQUENCE [LARGE SCALE GENOMIC DNA]</scope>
    <source>
        <strain evidence="3 4">Walvis Bay</strain>
    </source>
</reference>
<dbReference type="RefSeq" id="WP_014258667.1">
    <property type="nucleotide sequence ID" value="NC_016629.1"/>
</dbReference>
<dbReference type="EMBL" id="CP003221">
    <property type="protein sequence ID" value="EGJ48821.1"/>
    <property type="molecule type" value="Genomic_DNA"/>
</dbReference>
<dbReference type="eggNOG" id="COG2998">
    <property type="taxonomic scope" value="Bacteria"/>
</dbReference>
<dbReference type="SUPFAM" id="SSF53850">
    <property type="entry name" value="Periplasmic binding protein-like II"/>
    <property type="match status" value="1"/>
</dbReference>
<dbReference type="Proteomes" id="UP000007844">
    <property type="component" value="Chromosome"/>
</dbReference>
<dbReference type="InterPro" id="IPR052738">
    <property type="entry name" value="ABC-Tungstate_binding"/>
</dbReference>
<feature type="chain" id="PRO_5003308656" evidence="1">
    <location>
        <begin position="23"/>
        <end position="283"/>
    </location>
</feature>
<name>F3YUD9_DESAF</name>
<keyword evidence="1" id="KW-0732">Signal</keyword>
<dbReference type="KEGG" id="daf:Desaf_0467"/>
<dbReference type="Gene3D" id="3.40.190.10">
    <property type="entry name" value="Periplasmic binding protein-like II"/>
    <property type="match status" value="2"/>
</dbReference>
<dbReference type="InterPro" id="IPR024370">
    <property type="entry name" value="PBP_domain"/>
</dbReference>
<feature type="signal peptide" evidence="1">
    <location>
        <begin position="1"/>
        <end position="22"/>
    </location>
</feature>
<dbReference type="STRING" id="690850.Desaf_0467"/>
<protein>
    <submittedName>
        <fullName evidence="3">ABC transporter periplasmic substrate-binding protein</fullName>
    </submittedName>
</protein>
<accession>F3YUD9</accession>
<dbReference type="HOGENOM" id="CLU_061511_0_0_7"/>
<gene>
    <name evidence="3" type="ORF">Desaf_0467</name>
</gene>
<sequence precursor="true">MKRIVGLLLLLSTFSLSAIALAQQCEETYATGGRELRLATGSPGELGLLRVLAEAYLDGTDGRMCWVKAGSGQSLKYLKEKKVDMIMVHAPAAEKKAVEDGWAIERTLIGSNEFFLVGPASDPAKVKQASGIADAYTRIATAQALFFSRGDNSGTHKKELDVWKKAGIQPSGSWYVVTKDFMMATLRRADKEGGYFMTDSSTWVAARKELNNLTVLFSGDPFIVNTYHTLAQPAGVTTGQDLAVGFIRFVGSEKGQDIIRGYGMAEHGEALYNDAAYAAKYDH</sequence>
<evidence type="ECO:0000259" key="2">
    <source>
        <dbReference type="Pfam" id="PF12849"/>
    </source>
</evidence>
<evidence type="ECO:0000313" key="3">
    <source>
        <dbReference type="EMBL" id="EGJ48821.1"/>
    </source>
</evidence>
<proteinExistence type="predicted"/>
<dbReference type="AlphaFoldDB" id="F3YUD9"/>